<comment type="caution">
    <text evidence="2">The sequence shown here is derived from an EMBL/GenBank/DDBJ whole genome shotgun (WGS) entry which is preliminary data.</text>
</comment>
<evidence type="ECO:0000313" key="2">
    <source>
        <dbReference type="EMBL" id="GIE98248.1"/>
    </source>
</evidence>
<feature type="domain" description="Protein kinase" evidence="1">
    <location>
        <begin position="1"/>
        <end position="75"/>
    </location>
</feature>
<name>A0A919K0W4_9ACTN</name>
<keyword evidence="3" id="KW-1185">Reference proteome</keyword>
<dbReference type="InterPro" id="IPR011009">
    <property type="entry name" value="Kinase-like_dom_sf"/>
</dbReference>
<dbReference type="PROSITE" id="PS50011">
    <property type="entry name" value="PROTEIN_KINASE_DOM"/>
    <property type="match status" value="1"/>
</dbReference>
<dbReference type="InterPro" id="IPR000719">
    <property type="entry name" value="Prot_kinase_dom"/>
</dbReference>
<gene>
    <name evidence="2" type="ORF">Ari01nite_57130</name>
</gene>
<evidence type="ECO:0000313" key="3">
    <source>
        <dbReference type="Proteomes" id="UP000636960"/>
    </source>
</evidence>
<protein>
    <recommendedName>
        <fullName evidence="1">Protein kinase domain-containing protein</fullName>
    </recommendedName>
</protein>
<evidence type="ECO:0000259" key="1">
    <source>
        <dbReference type="PROSITE" id="PS50011"/>
    </source>
</evidence>
<dbReference type="EMBL" id="BOMV01000060">
    <property type="protein sequence ID" value="GIE98248.1"/>
    <property type="molecule type" value="Genomic_DNA"/>
</dbReference>
<dbReference type="GO" id="GO:0004672">
    <property type="term" value="F:protein kinase activity"/>
    <property type="evidence" value="ECO:0007669"/>
    <property type="project" value="InterPro"/>
</dbReference>
<proteinExistence type="predicted"/>
<dbReference type="AlphaFoldDB" id="A0A919K0W4"/>
<sequence>MREGVDFLAGQGLVHFDAHFGNLLTDGERVYFADFGLALHTGFGLTPAESGFLRRHAGYDRAFHRHSPEPMADLP</sequence>
<reference evidence="2" key="1">
    <citation type="submission" date="2021-01" db="EMBL/GenBank/DDBJ databases">
        <title>Whole genome shotgun sequence of Actinoplanes rishiriensis NBRC 108556.</title>
        <authorList>
            <person name="Komaki H."/>
            <person name="Tamura T."/>
        </authorList>
    </citation>
    <scope>NUCLEOTIDE SEQUENCE</scope>
    <source>
        <strain evidence="2">NBRC 108556</strain>
    </source>
</reference>
<dbReference type="Proteomes" id="UP000636960">
    <property type="component" value="Unassembled WGS sequence"/>
</dbReference>
<dbReference type="SUPFAM" id="SSF56112">
    <property type="entry name" value="Protein kinase-like (PK-like)"/>
    <property type="match status" value="1"/>
</dbReference>
<accession>A0A919K0W4</accession>
<dbReference type="GO" id="GO:0005524">
    <property type="term" value="F:ATP binding"/>
    <property type="evidence" value="ECO:0007669"/>
    <property type="project" value="InterPro"/>
</dbReference>
<organism evidence="2 3">
    <name type="scientific">Paractinoplanes rishiriensis</name>
    <dbReference type="NCBI Taxonomy" id="1050105"/>
    <lineage>
        <taxon>Bacteria</taxon>
        <taxon>Bacillati</taxon>
        <taxon>Actinomycetota</taxon>
        <taxon>Actinomycetes</taxon>
        <taxon>Micromonosporales</taxon>
        <taxon>Micromonosporaceae</taxon>
        <taxon>Paractinoplanes</taxon>
    </lineage>
</organism>